<keyword evidence="2" id="KW-1185">Reference proteome</keyword>
<gene>
    <name evidence="1" type="ORF">SAMN05444920_122158</name>
</gene>
<proteinExistence type="predicted"/>
<dbReference type="Proteomes" id="UP000236732">
    <property type="component" value="Unassembled WGS sequence"/>
</dbReference>
<reference evidence="1 2" key="1">
    <citation type="submission" date="2016-10" db="EMBL/GenBank/DDBJ databases">
        <authorList>
            <person name="de Groot N.N."/>
        </authorList>
    </citation>
    <scope>NUCLEOTIDE SEQUENCE [LARGE SCALE GENOMIC DNA]</scope>
    <source>
        <strain evidence="1 2">CGMCC 4.7037</strain>
    </source>
</reference>
<protein>
    <submittedName>
        <fullName evidence="1">Uncharacterized protein</fullName>
    </submittedName>
</protein>
<dbReference type="EMBL" id="FNVT01000022">
    <property type="protein sequence ID" value="SEH01907.1"/>
    <property type="molecule type" value="Genomic_DNA"/>
</dbReference>
<evidence type="ECO:0000313" key="1">
    <source>
        <dbReference type="EMBL" id="SEH01907.1"/>
    </source>
</evidence>
<accession>A0A1H6EVM8</accession>
<dbReference type="AlphaFoldDB" id="A0A1H6EVM8"/>
<evidence type="ECO:0000313" key="2">
    <source>
        <dbReference type="Proteomes" id="UP000236732"/>
    </source>
</evidence>
<name>A0A1H6EVM8_9ACTN</name>
<sequence>MMWILAAAGLCLAGLVVLGVAGARVVVAARGLNREIARVHQQFRSKADLRG</sequence>
<dbReference type="RefSeq" id="WP_160150667.1">
    <property type="nucleotide sequence ID" value="NZ_FNVT01000022.1"/>
</dbReference>
<organism evidence="1 2">
    <name type="scientific">Nonomuraea solani</name>
    <dbReference type="NCBI Taxonomy" id="1144553"/>
    <lineage>
        <taxon>Bacteria</taxon>
        <taxon>Bacillati</taxon>
        <taxon>Actinomycetota</taxon>
        <taxon>Actinomycetes</taxon>
        <taxon>Streptosporangiales</taxon>
        <taxon>Streptosporangiaceae</taxon>
        <taxon>Nonomuraea</taxon>
    </lineage>
</organism>